<evidence type="ECO:0000256" key="6">
    <source>
        <dbReference type="ARBA" id="ARBA00022840"/>
    </source>
</evidence>
<evidence type="ECO:0000256" key="8">
    <source>
        <dbReference type="RuleBase" id="RU000304"/>
    </source>
</evidence>
<dbReference type="GO" id="GO:0004674">
    <property type="term" value="F:protein serine/threonine kinase activity"/>
    <property type="evidence" value="ECO:0007669"/>
    <property type="project" value="UniProtKB-KW"/>
</dbReference>
<keyword evidence="11" id="KW-1185">Reference proteome</keyword>
<keyword evidence="2 8" id="KW-0723">Serine/threonine-protein kinase</keyword>
<dbReference type="FunFam" id="1.10.510.10:FF:000624">
    <property type="entry name" value="Mitogen-activated protein kinase"/>
    <property type="match status" value="1"/>
</dbReference>
<sequence>MVYNQNLMEEQFREYKPIEIIGQGSYGIVMKCKDRLTNEIVAIKKITDSYYYMPEVLREFMILKILDKHINVIRLLNIFRIKSFLYIVFPYMDYNICQYINEYYPNGLGYNLTKEFMSQIINGIDYMHRNYVVHRDIKPENILITKTGLIKICDLGVSKMLCALSFKKETIMTPEMGTIWYQSPEMLLGTQKYGPEIDVWSLGIVFIECMSGQPIITKETSIEQYQSIVKYFGVPIRDQKYLNRKIKKINKVVSIKYIESSTFKNVSMALNNYFPQWPIDLIEIVSKCLEFIPSKRKTTKSLLNTLYFIVHLDFLSFLNCRLHHQIVVMTVLFHSSYLSSELCLSSLGFDTPAEKEVVDGFSKSSNKSSPKSSIIYKIVLGVKTTI</sequence>
<evidence type="ECO:0000313" key="10">
    <source>
        <dbReference type="EMBL" id="KAE9540813.1"/>
    </source>
</evidence>
<dbReference type="Gene3D" id="1.10.510.10">
    <property type="entry name" value="Transferase(Phosphotransferase) domain 1"/>
    <property type="match status" value="1"/>
</dbReference>
<evidence type="ECO:0000256" key="1">
    <source>
        <dbReference type="ARBA" id="ARBA00006485"/>
    </source>
</evidence>
<dbReference type="InterPro" id="IPR000719">
    <property type="entry name" value="Prot_kinase_dom"/>
</dbReference>
<dbReference type="InterPro" id="IPR050108">
    <property type="entry name" value="CDK"/>
</dbReference>
<evidence type="ECO:0000256" key="4">
    <source>
        <dbReference type="ARBA" id="ARBA00022741"/>
    </source>
</evidence>
<keyword evidence="5" id="KW-0418">Kinase</keyword>
<evidence type="ECO:0000256" key="7">
    <source>
        <dbReference type="PROSITE-ProRule" id="PRU10141"/>
    </source>
</evidence>
<proteinExistence type="inferred from homology"/>
<dbReference type="PROSITE" id="PS50011">
    <property type="entry name" value="PROTEIN_KINASE_DOM"/>
    <property type="match status" value="1"/>
</dbReference>
<comment type="caution">
    <text evidence="10">The sequence shown here is derived from an EMBL/GenBank/DDBJ whole genome shotgun (WGS) entry which is preliminary data.</text>
</comment>
<dbReference type="PROSITE" id="PS00107">
    <property type="entry name" value="PROTEIN_KINASE_ATP"/>
    <property type="match status" value="1"/>
</dbReference>
<dbReference type="SUPFAM" id="SSF56112">
    <property type="entry name" value="Protein kinase-like (PK-like)"/>
    <property type="match status" value="1"/>
</dbReference>
<reference evidence="10 11" key="1">
    <citation type="submission" date="2019-08" db="EMBL/GenBank/DDBJ databases">
        <title>The genome of the soybean aphid Biotype 1, its phylome, world population structure and adaptation to the North American continent.</title>
        <authorList>
            <person name="Giordano R."/>
            <person name="Donthu R.K."/>
            <person name="Hernandez A.G."/>
            <person name="Wright C.L."/>
            <person name="Zimin A.V."/>
        </authorList>
    </citation>
    <scope>NUCLEOTIDE SEQUENCE [LARGE SCALE GENOMIC DNA]</scope>
    <source>
        <tissue evidence="10">Whole aphids</tissue>
    </source>
</reference>
<dbReference type="EMBL" id="VYZN01000013">
    <property type="protein sequence ID" value="KAE9540813.1"/>
    <property type="molecule type" value="Genomic_DNA"/>
</dbReference>
<keyword evidence="4 7" id="KW-0547">Nucleotide-binding</keyword>
<evidence type="ECO:0000259" key="9">
    <source>
        <dbReference type="PROSITE" id="PS50011"/>
    </source>
</evidence>
<dbReference type="GO" id="GO:0005524">
    <property type="term" value="F:ATP binding"/>
    <property type="evidence" value="ECO:0007669"/>
    <property type="project" value="UniProtKB-UniRule"/>
</dbReference>
<accession>A0A6G0TZB2</accession>
<dbReference type="OrthoDB" id="4062651at2759"/>
<dbReference type="InterPro" id="IPR011009">
    <property type="entry name" value="Kinase-like_dom_sf"/>
</dbReference>
<keyword evidence="3" id="KW-0808">Transferase</keyword>
<dbReference type="Gene3D" id="3.30.200.20">
    <property type="entry name" value="Phosphorylase Kinase, domain 1"/>
    <property type="match status" value="1"/>
</dbReference>
<evidence type="ECO:0000256" key="2">
    <source>
        <dbReference type="ARBA" id="ARBA00022527"/>
    </source>
</evidence>
<feature type="domain" description="Protein kinase" evidence="9">
    <location>
        <begin position="15"/>
        <end position="308"/>
    </location>
</feature>
<protein>
    <recommendedName>
        <fullName evidence="9">Protein kinase domain-containing protein</fullName>
    </recommendedName>
</protein>
<dbReference type="PROSITE" id="PS00108">
    <property type="entry name" value="PROTEIN_KINASE_ST"/>
    <property type="match status" value="1"/>
</dbReference>
<keyword evidence="6 7" id="KW-0067">ATP-binding</keyword>
<gene>
    <name evidence="10" type="ORF">AGLY_004058</name>
</gene>
<evidence type="ECO:0000313" key="11">
    <source>
        <dbReference type="Proteomes" id="UP000475862"/>
    </source>
</evidence>
<comment type="similarity">
    <text evidence="1">Belongs to the protein kinase superfamily. CMGC Ser/Thr protein kinase family. CDC2/CDKX subfamily.</text>
</comment>
<dbReference type="InterPro" id="IPR017441">
    <property type="entry name" value="Protein_kinase_ATP_BS"/>
</dbReference>
<organism evidence="10 11">
    <name type="scientific">Aphis glycines</name>
    <name type="common">Soybean aphid</name>
    <dbReference type="NCBI Taxonomy" id="307491"/>
    <lineage>
        <taxon>Eukaryota</taxon>
        <taxon>Metazoa</taxon>
        <taxon>Ecdysozoa</taxon>
        <taxon>Arthropoda</taxon>
        <taxon>Hexapoda</taxon>
        <taxon>Insecta</taxon>
        <taxon>Pterygota</taxon>
        <taxon>Neoptera</taxon>
        <taxon>Paraneoptera</taxon>
        <taxon>Hemiptera</taxon>
        <taxon>Sternorrhyncha</taxon>
        <taxon>Aphidomorpha</taxon>
        <taxon>Aphidoidea</taxon>
        <taxon>Aphididae</taxon>
        <taxon>Aphidini</taxon>
        <taxon>Aphis</taxon>
        <taxon>Aphis</taxon>
    </lineage>
</organism>
<feature type="binding site" evidence="7">
    <location>
        <position position="45"/>
    </location>
    <ligand>
        <name>ATP</name>
        <dbReference type="ChEBI" id="CHEBI:30616"/>
    </ligand>
</feature>
<dbReference type="InterPro" id="IPR008271">
    <property type="entry name" value="Ser/Thr_kinase_AS"/>
</dbReference>
<evidence type="ECO:0000256" key="3">
    <source>
        <dbReference type="ARBA" id="ARBA00022679"/>
    </source>
</evidence>
<dbReference type="AlphaFoldDB" id="A0A6G0TZB2"/>
<dbReference type="Pfam" id="PF00069">
    <property type="entry name" value="Pkinase"/>
    <property type="match status" value="1"/>
</dbReference>
<dbReference type="Proteomes" id="UP000475862">
    <property type="component" value="Unassembled WGS sequence"/>
</dbReference>
<evidence type="ECO:0000256" key="5">
    <source>
        <dbReference type="ARBA" id="ARBA00022777"/>
    </source>
</evidence>
<dbReference type="PANTHER" id="PTHR24056">
    <property type="entry name" value="CELL DIVISION PROTEIN KINASE"/>
    <property type="match status" value="1"/>
</dbReference>
<dbReference type="GO" id="GO:0005634">
    <property type="term" value="C:nucleus"/>
    <property type="evidence" value="ECO:0007669"/>
    <property type="project" value="TreeGrafter"/>
</dbReference>
<dbReference type="SMART" id="SM00220">
    <property type="entry name" value="S_TKc"/>
    <property type="match status" value="1"/>
</dbReference>
<name>A0A6G0TZB2_APHGL</name>